<dbReference type="Pfam" id="PF19104">
    <property type="entry name" value="DUF5791"/>
    <property type="match status" value="1"/>
</dbReference>
<evidence type="ECO:0000313" key="1">
    <source>
        <dbReference type="EMBL" id="QSG13645.1"/>
    </source>
</evidence>
<organism evidence="1 2">
    <name type="scientific">Halapricum desulfuricans</name>
    <dbReference type="NCBI Taxonomy" id="2841257"/>
    <lineage>
        <taxon>Archaea</taxon>
        <taxon>Methanobacteriati</taxon>
        <taxon>Methanobacteriota</taxon>
        <taxon>Stenosarchaea group</taxon>
        <taxon>Halobacteria</taxon>
        <taxon>Halobacteriales</taxon>
        <taxon>Haloarculaceae</taxon>
        <taxon>Halapricum</taxon>
    </lineage>
</organism>
<accession>A0A897NQA1</accession>
<dbReference type="EMBL" id="CP064791">
    <property type="protein sequence ID" value="QSG13645.1"/>
    <property type="molecule type" value="Genomic_DNA"/>
</dbReference>
<dbReference type="Proteomes" id="UP000663292">
    <property type="component" value="Chromosome"/>
</dbReference>
<gene>
    <name evidence="1" type="ORF">HSEST_0087</name>
</gene>
<name>A0A897NQA1_9EURY</name>
<dbReference type="AlphaFoldDB" id="A0A897NQA1"/>
<keyword evidence="2" id="KW-1185">Reference proteome</keyword>
<dbReference type="InterPro" id="IPR043809">
    <property type="entry name" value="DUF5791"/>
</dbReference>
<dbReference type="RefSeq" id="WP_229121607.1">
    <property type="nucleotide sequence ID" value="NZ_CP064791.1"/>
</dbReference>
<proteinExistence type="predicted"/>
<evidence type="ECO:0000313" key="2">
    <source>
        <dbReference type="Proteomes" id="UP000663292"/>
    </source>
</evidence>
<dbReference type="GeneID" id="68856731"/>
<protein>
    <submittedName>
        <fullName evidence="1">Putative transcriptional regulator, contains HTH domain</fullName>
    </submittedName>
</protein>
<sequence>MLTGHFPDAGERAPEELLAAYLEIVGDVIEERGKNTVITETALSGDTVDAIARSPPAGAGTTVPDGTGELTLTDAASVLALSPEFPDAETIAAEARDILLMGMTTAVMDVDAIAARLGGDLDPKTIQQKVEGRHSITLEEYARIQQLLEANT</sequence>
<reference evidence="1 2" key="1">
    <citation type="submission" date="2020-11" db="EMBL/GenBank/DDBJ databases">
        <title>Carbohydrate-dependent, anaerobic sulfur respiration: A novel catabolism in halophilic archaea.</title>
        <authorList>
            <person name="Sorokin D.Y."/>
            <person name="Messina E."/>
            <person name="Smedile F."/>
            <person name="La Cono V."/>
            <person name="Hallsworth J.E."/>
            <person name="Yakimov M.M."/>
        </authorList>
    </citation>
    <scope>NUCLEOTIDE SEQUENCE [LARGE SCALE GENOMIC DNA]</scope>
    <source>
        <strain evidence="1 2">HSR-Est</strain>
    </source>
</reference>